<evidence type="ECO:0008006" key="3">
    <source>
        <dbReference type="Google" id="ProtNLM"/>
    </source>
</evidence>
<dbReference type="RefSeq" id="WP_106582907.1">
    <property type="nucleotide sequence ID" value="NZ_PYGA01000006.1"/>
</dbReference>
<dbReference type="Proteomes" id="UP000240542">
    <property type="component" value="Unassembled WGS sequence"/>
</dbReference>
<reference evidence="1 2" key="1">
    <citation type="submission" date="2018-03" db="EMBL/GenBank/DDBJ databases">
        <title>Genomic Encyclopedia of Archaeal and Bacterial Type Strains, Phase II (KMG-II): from individual species to whole genera.</title>
        <authorList>
            <person name="Goeker M."/>
        </authorList>
    </citation>
    <scope>NUCLEOTIDE SEQUENCE [LARGE SCALE GENOMIC DNA]</scope>
    <source>
        <strain evidence="1 2">DSM 45312</strain>
    </source>
</reference>
<accession>A0A2P8DLS8</accession>
<dbReference type="AlphaFoldDB" id="A0A2P8DLS8"/>
<dbReference type="InterPro" id="IPR021555">
    <property type="entry name" value="DUF3000"/>
</dbReference>
<comment type="caution">
    <text evidence="1">The sequence shown here is derived from an EMBL/GenBank/DDBJ whole genome shotgun (WGS) entry which is preliminary data.</text>
</comment>
<evidence type="ECO:0000313" key="2">
    <source>
        <dbReference type="Proteomes" id="UP000240542"/>
    </source>
</evidence>
<sequence length="198" mass="21210">MPPLGRVDDAPPAFQRAVESLRSQAVRPEVVVEDIPAPQRLAPHSVAMTATVHAPDRGGADDDDAAFGRLIVLYDPDDTRDWPGPFRVVAYVSADLEPEISIDPLLGRVAWSWLTDALADRGAGHHTLSGTVTRATTEGFAAKSEQPTTTELELRASWTPTGDDLAAHMAVWVDLLASAGGLPPVDVTDISRRSRSES</sequence>
<organism evidence="1 2">
    <name type="scientific">Murinocardiopsis flavida</name>
    <dbReference type="NCBI Taxonomy" id="645275"/>
    <lineage>
        <taxon>Bacteria</taxon>
        <taxon>Bacillati</taxon>
        <taxon>Actinomycetota</taxon>
        <taxon>Actinomycetes</taxon>
        <taxon>Streptosporangiales</taxon>
        <taxon>Nocardiopsidaceae</taxon>
        <taxon>Murinocardiopsis</taxon>
    </lineage>
</organism>
<name>A0A2P8DLS8_9ACTN</name>
<proteinExistence type="predicted"/>
<protein>
    <recommendedName>
        <fullName evidence="3">DUF3000 family protein</fullName>
    </recommendedName>
</protein>
<dbReference type="Pfam" id="PF11452">
    <property type="entry name" value="DUF3000"/>
    <property type="match status" value="1"/>
</dbReference>
<dbReference type="OrthoDB" id="3210980at2"/>
<keyword evidence="2" id="KW-1185">Reference proteome</keyword>
<evidence type="ECO:0000313" key="1">
    <source>
        <dbReference type="EMBL" id="PSK98190.1"/>
    </source>
</evidence>
<dbReference type="EMBL" id="PYGA01000006">
    <property type="protein sequence ID" value="PSK98190.1"/>
    <property type="molecule type" value="Genomic_DNA"/>
</dbReference>
<gene>
    <name evidence="1" type="ORF">CLV63_106238</name>
</gene>